<dbReference type="EMBL" id="JAINUG010000362">
    <property type="protein sequence ID" value="KAJ8373410.1"/>
    <property type="molecule type" value="Genomic_DNA"/>
</dbReference>
<reference evidence="2" key="1">
    <citation type="journal article" date="2023" name="Science">
        <title>Genome structures resolve the early diversification of teleost fishes.</title>
        <authorList>
            <person name="Parey E."/>
            <person name="Louis A."/>
            <person name="Montfort J."/>
            <person name="Bouchez O."/>
            <person name="Roques C."/>
            <person name="Iampietro C."/>
            <person name="Lluch J."/>
            <person name="Castinel A."/>
            <person name="Donnadieu C."/>
            <person name="Desvignes T."/>
            <person name="Floi Bucao C."/>
            <person name="Jouanno E."/>
            <person name="Wen M."/>
            <person name="Mejri S."/>
            <person name="Dirks R."/>
            <person name="Jansen H."/>
            <person name="Henkel C."/>
            <person name="Chen W.J."/>
            <person name="Zahm M."/>
            <person name="Cabau C."/>
            <person name="Klopp C."/>
            <person name="Thompson A.W."/>
            <person name="Robinson-Rechavi M."/>
            <person name="Braasch I."/>
            <person name="Lecointre G."/>
            <person name="Bobe J."/>
            <person name="Postlethwait J.H."/>
            <person name="Berthelot C."/>
            <person name="Roest Crollius H."/>
            <person name="Guiguen Y."/>
        </authorList>
    </citation>
    <scope>NUCLEOTIDE SEQUENCE</scope>
    <source>
        <strain evidence="2">NC1722</strain>
    </source>
</reference>
<dbReference type="Proteomes" id="UP001221898">
    <property type="component" value="Unassembled WGS sequence"/>
</dbReference>
<organism evidence="2 3">
    <name type="scientific">Aldrovandia affinis</name>
    <dbReference type="NCBI Taxonomy" id="143900"/>
    <lineage>
        <taxon>Eukaryota</taxon>
        <taxon>Metazoa</taxon>
        <taxon>Chordata</taxon>
        <taxon>Craniata</taxon>
        <taxon>Vertebrata</taxon>
        <taxon>Euteleostomi</taxon>
        <taxon>Actinopterygii</taxon>
        <taxon>Neopterygii</taxon>
        <taxon>Teleostei</taxon>
        <taxon>Notacanthiformes</taxon>
        <taxon>Halosauridae</taxon>
        <taxon>Aldrovandia</taxon>
    </lineage>
</organism>
<evidence type="ECO:0000313" key="3">
    <source>
        <dbReference type="Proteomes" id="UP001221898"/>
    </source>
</evidence>
<protein>
    <submittedName>
        <fullName evidence="2">Uncharacterized protein</fullName>
    </submittedName>
</protein>
<feature type="region of interest" description="Disordered" evidence="1">
    <location>
        <begin position="49"/>
        <end position="75"/>
    </location>
</feature>
<name>A0AAD7RC41_9TELE</name>
<proteinExistence type="predicted"/>
<keyword evidence="3" id="KW-1185">Reference proteome</keyword>
<sequence length="75" mass="8320">MGVVENGSPICRECGKRVMARGGTHQTLHSTCVSVILHVMPQWKNFENPVLKNEYHPSRKARSGPADPHDGEDLL</sequence>
<accession>A0AAD7RC41</accession>
<evidence type="ECO:0000256" key="1">
    <source>
        <dbReference type="SAM" id="MobiDB-lite"/>
    </source>
</evidence>
<gene>
    <name evidence="2" type="ORF">AAFF_G00265370</name>
</gene>
<evidence type="ECO:0000313" key="2">
    <source>
        <dbReference type="EMBL" id="KAJ8373410.1"/>
    </source>
</evidence>
<dbReference type="AlphaFoldDB" id="A0AAD7RC41"/>
<comment type="caution">
    <text evidence="2">The sequence shown here is derived from an EMBL/GenBank/DDBJ whole genome shotgun (WGS) entry which is preliminary data.</text>
</comment>